<evidence type="ECO:0000313" key="4">
    <source>
        <dbReference type="RefSeq" id="XP_021811657.1"/>
    </source>
</evidence>
<name>A0A6P5S3U2_PRUAV</name>
<proteinExistence type="predicted"/>
<dbReference type="RefSeq" id="XP_021811663.1">
    <property type="nucleotide sequence ID" value="XM_021955971.1"/>
</dbReference>
<evidence type="ECO:0000256" key="1">
    <source>
        <dbReference type="SAM" id="MobiDB-lite"/>
    </source>
</evidence>
<dbReference type="GeneID" id="110754849"/>
<evidence type="ECO:0000313" key="2">
    <source>
        <dbReference type="Proteomes" id="UP000515124"/>
    </source>
</evidence>
<gene>
    <name evidence="3 4 5 6 7 8" type="primary">LOC110754849</name>
</gene>
<dbReference type="RefSeq" id="XP_021811660.1">
    <property type="nucleotide sequence ID" value="XM_021955968.1"/>
</dbReference>
<dbReference type="RefSeq" id="XP_021811656.1">
    <property type="nucleotide sequence ID" value="XM_021955964.1"/>
</dbReference>
<evidence type="ECO:0000313" key="3">
    <source>
        <dbReference type="RefSeq" id="XP_021811656.1"/>
    </source>
</evidence>
<dbReference type="KEGG" id="pavi:110754849"/>
<dbReference type="RefSeq" id="XP_021811657.1">
    <property type="nucleotide sequence ID" value="XM_021955965.1"/>
</dbReference>
<dbReference type="PANTHER" id="PTHR35833">
    <property type="entry name" value="GALACTOSE-BINDING DOMAIN-LIKE, ARMADILLO-TYPE FOLD PROTEIN-RELATED"/>
    <property type="match status" value="1"/>
</dbReference>
<reference evidence="3 4" key="1">
    <citation type="submission" date="2025-04" db="UniProtKB">
        <authorList>
            <consortium name="RefSeq"/>
        </authorList>
    </citation>
    <scope>IDENTIFICATION</scope>
</reference>
<evidence type="ECO:0000313" key="8">
    <source>
        <dbReference type="RefSeq" id="XP_021811663.1"/>
    </source>
</evidence>
<evidence type="ECO:0000313" key="5">
    <source>
        <dbReference type="RefSeq" id="XP_021811660.1"/>
    </source>
</evidence>
<accession>A0A6P5S3U2</accession>
<dbReference type="PANTHER" id="PTHR35833:SF1">
    <property type="entry name" value="GALACTOSE-BINDING DOMAIN-CONTAINING PROTEIN"/>
    <property type="match status" value="1"/>
</dbReference>
<protein>
    <submittedName>
        <fullName evidence="3 4">Uncharacterized protein LOC110754849</fullName>
    </submittedName>
</protein>
<feature type="region of interest" description="Disordered" evidence="1">
    <location>
        <begin position="233"/>
        <end position="254"/>
    </location>
</feature>
<dbReference type="Proteomes" id="UP000515124">
    <property type="component" value="Unplaced"/>
</dbReference>
<organism evidence="2 5">
    <name type="scientific">Prunus avium</name>
    <name type="common">Cherry</name>
    <name type="synonym">Cerasus avium</name>
    <dbReference type="NCBI Taxonomy" id="42229"/>
    <lineage>
        <taxon>Eukaryota</taxon>
        <taxon>Viridiplantae</taxon>
        <taxon>Streptophyta</taxon>
        <taxon>Embryophyta</taxon>
        <taxon>Tracheophyta</taxon>
        <taxon>Spermatophyta</taxon>
        <taxon>Magnoliopsida</taxon>
        <taxon>eudicotyledons</taxon>
        <taxon>Gunneridae</taxon>
        <taxon>Pentapetalae</taxon>
        <taxon>rosids</taxon>
        <taxon>fabids</taxon>
        <taxon>Rosales</taxon>
        <taxon>Rosaceae</taxon>
        <taxon>Amygdaloideae</taxon>
        <taxon>Amygdaleae</taxon>
        <taxon>Prunus</taxon>
    </lineage>
</organism>
<dbReference type="AlphaFoldDB" id="A0A6P5S3U2"/>
<dbReference type="RefSeq" id="XP_021811662.1">
    <property type="nucleotide sequence ID" value="XM_021955970.1"/>
</dbReference>
<sequence>MLAPWLSQVIAKVDLAVEFLEDLLGVIQGACHSLLRARAALKYIVLALSGHMDDMLGKNKEVKHRILFLVEMLEPFLDPAVERLKGIIAFGDLSSAHPEKQEENCVIAVNVIRRAVQKPAVLPSLESEWRRGSVATSVLLSILEPHMQLPPEIDLQTSPVPRPLEPESLSGLFHSSASHQGVASKSNSQDEFDRKIDVSDTAVKIDISEDASLLFAPTELHNIVLTSISSCPNENSSVLTKTSGRETFSTQVSN</sequence>
<dbReference type="RefSeq" id="XP_021811661.1">
    <property type="nucleotide sequence ID" value="XM_021955969.1"/>
</dbReference>
<evidence type="ECO:0000313" key="6">
    <source>
        <dbReference type="RefSeq" id="XP_021811661.1"/>
    </source>
</evidence>
<keyword evidence="2" id="KW-1185">Reference proteome</keyword>
<evidence type="ECO:0000313" key="7">
    <source>
        <dbReference type="RefSeq" id="XP_021811662.1"/>
    </source>
</evidence>